<organism evidence="1 2">
    <name type="scientific">Panagrolaimus sp. PS1159</name>
    <dbReference type="NCBI Taxonomy" id="55785"/>
    <lineage>
        <taxon>Eukaryota</taxon>
        <taxon>Metazoa</taxon>
        <taxon>Ecdysozoa</taxon>
        <taxon>Nematoda</taxon>
        <taxon>Chromadorea</taxon>
        <taxon>Rhabditida</taxon>
        <taxon>Tylenchina</taxon>
        <taxon>Panagrolaimomorpha</taxon>
        <taxon>Panagrolaimoidea</taxon>
        <taxon>Panagrolaimidae</taxon>
        <taxon>Panagrolaimus</taxon>
    </lineage>
</organism>
<dbReference type="WBParaSite" id="PS1159_v2.g2449.t1">
    <property type="protein sequence ID" value="PS1159_v2.g2449.t1"/>
    <property type="gene ID" value="PS1159_v2.g2449"/>
</dbReference>
<name>A0AC35G7B1_9BILA</name>
<sequence>MHIEDVKIPEYTKVKLNSTFAGHDETFWWKSDNDLMLPDSISFDSSKNVKINILNSTPTFPYFFRIGSEQFIPTFNFIFGEKCKETKFGIYLNLKPECQVFVKLGENGFEVSTKTTTSKIEFKGSLSSMIFGGKYVSIKALSPDSFLIIKSLEICDLSNPHDVSLDQFVLRIVPFQNASNECEKAEILLLNSDIDNHTEVLIDRSKIIQTKKSTTKSLKNTTISVATAIPPPITPVVESAEIEWWWFLIIGILIVGITVVIIVLIFYFRWRRQNQKKMPNSPSLESTEDEELGRITKEAKAAVLQERLSKEKKSKIVEKLEKTKEKLSLKKGATKNPPKVQQSTTNHQSTQQPKSIPAQKIQKSKHEPPHPSAEPSKPLQTPPIQTPPTLVLPKPRRNLKFRCREKTPMYGKDSDRTPSKSNNNKNESRTPKRTISADKSHFPDHYFETPLQPSSTLS</sequence>
<evidence type="ECO:0000313" key="2">
    <source>
        <dbReference type="WBParaSite" id="PS1159_v2.g2449.t1"/>
    </source>
</evidence>
<protein>
    <submittedName>
        <fullName evidence="2">Uncharacterized protein</fullName>
    </submittedName>
</protein>
<dbReference type="Proteomes" id="UP000887580">
    <property type="component" value="Unplaced"/>
</dbReference>
<proteinExistence type="predicted"/>
<accession>A0AC35G7B1</accession>
<reference evidence="2" key="1">
    <citation type="submission" date="2022-11" db="UniProtKB">
        <authorList>
            <consortium name="WormBaseParasite"/>
        </authorList>
    </citation>
    <scope>IDENTIFICATION</scope>
</reference>
<evidence type="ECO:0000313" key="1">
    <source>
        <dbReference type="Proteomes" id="UP000887580"/>
    </source>
</evidence>